<dbReference type="EMBL" id="LT934112">
    <property type="protein sequence ID" value="VAH14424.1"/>
    <property type="molecule type" value="Genomic_DNA"/>
</dbReference>
<proteinExistence type="predicted"/>
<accession>A0A9R0QNF7</accession>
<reference evidence="2 3" key="1">
    <citation type="submission" date="2017-09" db="EMBL/GenBank/DDBJ databases">
        <authorList>
            <consortium name="International Durum Wheat Genome Sequencing Consortium (IDWGSC)"/>
            <person name="Milanesi L."/>
        </authorList>
    </citation>
    <scope>NUCLEOTIDE SEQUENCE [LARGE SCALE GENOMIC DNA]</scope>
    <source>
        <strain evidence="3">cv. Svevo</strain>
    </source>
</reference>
<dbReference type="Pfam" id="PF22486">
    <property type="entry name" value="MATH_2"/>
    <property type="match status" value="1"/>
</dbReference>
<gene>
    <name evidence="2" type="ORF">TRITD_1Bv1G045760</name>
</gene>
<protein>
    <recommendedName>
        <fullName evidence="1">MATH domain-containing protein</fullName>
    </recommendedName>
</protein>
<dbReference type="PANTHER" id="PTHR46162">
    <property type="entry name" value="TRAF-LIKE FAMILY PROTEIN"/>
    <property type="match status" value="1"/>
</dbReference>
<dbReference type="InterPro" id="IPR008974">
    <property type="entry name" value="TRAF-like"/>
</dbReference>
<keyword evidence="3" id="KW-1185">Reference proteome</keyword>
<dbReference type="SUPFAM" id="SSF49599">
    <property type="entry name" value="TRAF domain-like"/>
    <property type="match status" value="1"/>
</dbReference>
<dbReference type="CDD" id="cd00121">
    <property type="entry name" value="MATH"/>
    <property type="match status" value="1"/>
</dbReference>
<dbReference type="Proteomes" id="UP000324705">
    <property type="component" value="Chromosome 1B"/>
</dbReference>
<name>A0A9R0QNF7_TRITD</name>
<sequence>MGNSCVTGACSQGSNGSGTTFKWRIDGFSALLDKDEGWTNSSVFVIKGLNWYLKLNPRDRKSGDQNEYVTLNLVLTKVSEKSHTVAETTFKFLIYDQLHGKHHEEHQVSHSFQATSRFSGTSCMIPLATLKEQPSGFLVNDSCVFGVQFIKVVAVKEPEHLSRVSALWTQMVHHHLSIWFRFEWELHLPASEHEGHTP</sequence>
<dbReference type="PROSITE" id="PS50144">
    <property type="entry name" value="MATH"/>
    <property type="match status" value="1"/>
</dbReference>
<evidence type="ECO:0000313" key="2">
    <source>
        <dbReference type="EMBL" id="VAH14424.1"/>
    </source>
</evidence>
<evidence type="ECO:0000313" key="3">
    <source>
        <dbReference type="Proteomes" id="UP000324705"/>
    </source>
</evidence>
<dbReference type="Gramene" id="TRITD1Bv1G045760.2">
    <property type="protein sequence ID" value="TRITD1Bv1G045760.2"/>
    <property type="gene ID" value="TRITD1Bv1G045760"/>
</dbReference>
<dbReference type="AlphaFoldDB" id="A0A9R0QNF7"/>
<feature type="domain" description="MATH" evidence="1">
    <location>
        <begin position="18"/>
        <end position="149"/>
    </location>
</feature>
<evidence type="ECO:0000259" key="1">
    <source>
        <dbReference type="PROSITE" id="PS50144"/>
    </source>
</evidence>
<dbReference type="PANTHER" id="PTHR46162:SF32">
    <property type="entry name" value="MATH DOMAIN-CONTAINING PROTEIN"/>
    <property type="match status" value="1"/>
</dbReference>
<organism evidence="2 3">
    <name type="scientific">Triticum turgidum subsp. durum</name>
    <name type="common">Durum wheat</name>
    <name type="synonym">Triticum durum</name>
    <dbReference type="NCBI Taxonomy" id="4567"/>
    <lineage>
        <taxon>Eukaryota</taxon>
        <taxon>Viridiplantae</taxon>
        <taxon>Streptophyta</taxon>
        <taxon>Embryophyta</taxon>
        <taxon>Tracheophyta</taxon>
        <taxon>Spermatophyta</taxon>
        <taxon>Magnoliopsida</taxon>
        <taxon>Liliopsida</taxon>
        <taxon>Poales</taxon>
        <taxon>Poaceae</taxon>
        <taxon>BOP clade</taxon>
        <taxon>Pooideae</taxon>
        <taxon>Triticodae</taxon>
        <taxon>Triticeae</taxon>
        <taxon>Triticinae</taxon>
        <taxon>Triticum</taxon>
    </lineage>
</organism>
<dbReference type="InterPro" id="IPR002083">
    <property type="entry name" value="MATH/TRAF_dom"/>
</dbReference>
<dbReference type="Gene3D" id="2.60.210.10">
    <property type="entry name" value="Apoptosis, Tumor Necrosis Factor Receptor Associated Protein 2, Chain A"/>
    <property type="match status" value="1"/>
</dbReference>